<dbReference type="GO" id="GO:0005789">
    <property type="term" value="C:endoplasmic reticulum membrane"/>
    <property type="evidence" value="ECO:0007669"/>
    <property type="project" value="TreeGrafter"/>
</dbReference>
<dbReference type="InterPro" id="IPR002156">
    <property type="entry name" value="RNaseH_domain"/>
</dbReference>
<dbReference type="GO" id="GO:0015031">
    <property type="term" value="P:protein transport"/>
    <property type="evidence" value="ECO:0007669"/>
    <property type="project" value="UniProtKB-KW"/>
</dbReference>
<keyword evidence="5" id="KW-1133">Transmembrane helix</keyword>
<keyword evidence="2" id="KW-0813">Transport</keyword>
<dbReference type="GO" id="GO:0000139">
    <property type="term" value="C:Golgi membrane"/>
    <property type="evidence" value="ECO:0007669"/>
    <property type="project" value="TreeGrafter"/>
</dbReference>
<keyword evidence="3" id="KW-0812">Transmembrane</keyword>
<comment type="subcellular location">
    <subcellularLocation>
        <location evidence="1">Membrane</location>
    </subcellularLocation>
</comment>
<protein>
    <recommendedName>
        <fullName evidence="9">RNase H type-1 domain-containing protein</fullName>
    </recommendedName>
</protein>
<accession>A0AAV5DC28</accession>
<dbReference type="Pfam" id="PF13456">
    <property type="entry name" value="RVT_3"/>
    <property type="match status" value="1"/>
</dbReference>
<dbReference type="CDD" id="cd06222">
    <property type="entry name" value="RNase_H_like"/>
    <property type="match status" value="1"/>
</dbReference>
<keyword evidence="6" id="KW-0472">Membrane</keyword>
<dbReference type="InterPro" id="IPR036397">
    <property type="entry name" value="RNaseH_sf"/>
</dbReference>
<dbReference type="Pfam" id="PF08571">
    <property type="entry name" value="Yos1"/>
    <property type="match status" value="1"/>
</dbReference>
<feature type="compositionally biased region" description="Basic and acidic residues" evidence="8">
    <location>
        <begin position="142"/>
        <end position="155"/>
    </location>
</feature>
<reference evidence="10" key="2">
    <citation type="submission" date="2021-12" db="EMBL/GenBank/DDBJ databases">
        <title>Resequencing data analysis of finger millet.</title>
        <authorList>
            <person name="Hatakeyama M."/>
            <person name="Aluri S."/>
            <person name="Balachadran M.T."/>
            <person name="Sivarajan S.R."/>
            <person name="Poveda L."/>
            <person name="Shimizu-Inatsugi R."/>
            <person name="Schlapbach R."/>
            <person name="Sreeman S.M."/>
            <person name="Shimizu K.K."/>
        </authorList>
    </citation>
    <scope>NUCLEOTIDE SEQUENCE</scope>
</reference>
<dbReference type="GO" id="GO:0004523">
    <property type="term" value="F:RNA-DNA hybrid ribonuclease activity"/>
    <property type="evidence" value="ECO:0007669"/>
    <property type="project" value="InterPro"/>
</dbReference>
<dbReference type="EMBL" id="BQKI01000015">
    <property type="protein sequence ID" value="GJN07955.1"/>
    <property type="molecule type" value="Genomic_DNA"/>
</dbReference>
<dbReference type="SUPFAM" id="SSF53098">
    <property type="entry name" value="Ribonuclease H-like"/>
    <property type="match status" value="1"/>
</dbReference>
<feature type="region of interest" description="Disordered" evidence="8">
    <location>
        <begin position="110"/>
        <end position="174"/>
    </location>
</feature>
<dbReference type="Proteomes" id="UP001054889">
    <property type="component" value="Unassembled WGS sequence"/>
</dbReference>
<evidence type="ECO:0000256" key="8">
    <source>
        <dbReference type="SAM" id="MobiDB-lite"/>
    </source>
</evidence>
<dbReference type="AlphaFoldDB" id="A0AAV5DC28"/>
<evidence type="ECO:0000256" key="2">
    <source>
        <dbReference type="ARBA" id="ARBA00022448"/>
    </source>
</evidence>
<evidence type="ECO:0000256" key="7">
    <source>
        <dbReference type="ARBA" id="ARBA00024203"/>
    </source>
</evidence>
<dbReference type="PANTHER" id="PTHR15858">
    <property type="entry name" value="IMMEDIATE EARLY RESPONSE 3-INTERACTING PROTEIN 1"/>
    <property type="match status" value="1"/>
</dbReference>
<evidence type="ECO:0000256" key="3">
    <source>
        <dbReference type="ARBA" id="ARBA00022692"/>
    </source>
</evidence>
<dbReference type="GO" id="GO:0030134">
    <property type="term" value="C:COPII-coated ER to Golgi transport vesicle"/>
    <property type="evidence" value="ECO:0007669"/>
    <property type="project" value="TreeGrafter"/>
</dbReference>
<reference evidence="10" key="1">
    <citation type="journal article" date="2018" name="DNA Res.">
        <title>Multiple hybrid de novo genome assembly of finger millet, an orphan allotetraploid crop.</title>
        <authorList>
            <person name="Hatakeyama M."/>
            <person name="Aluri S."/>
            <person name="Balachadran M.T."/>
            <person name="Sivarajan S.R."/>
            <person name="Patrignani A."/>
            <person name="Gruter S."/>
            <person name="Poveda L."/>
            <person name="Shimizu-Inatsugi R."/>
            <person name="Baeten J."/>
            <person name="Francoijs K.J."/>
            <person name="Nataraja K.N."/>
            <person name="Reddy Y.A.N."/>
            <person name="Phadnis S."/>
            <person name="Ravikumar R.L."/>
            <person name="Schlapbach R."/>
            <person name="Sreeman S.M."/>
            <person name="Shimizu K.K."/>
        </authorList>
    </citation>
    <scope>NUCLEOTIDE SEQUENCE</scope>
</reference>
<proteinExistence type="inferred from homology"/>
<evidence type="ECO:0000313" key="10">
    <source>
        <dbReference type="EMBL" id="GJN07955.1"/>
    </source>
</evidence>
<comment type="similarity">
    <text evidence="7">Belongs to the YOS1 family.</text>
</comment>
<dbReference type="Gene3D" id="3.30.420.10">
    <property type="entry name" value="Ribonuclease H-like superfamily/Ribonuclease H"/>
    <property type="match status" value="1"/>
</dbReference>
<organism evidence="10 11">
    <name type="scientific">Eleusine coracana subsp. coracana</name>
    <dbReference type="NCBI Taxonomy" id="191504"/>
    <lineage>
        <taxon>Eukaryota</taxon>
        <taxon>Viridiplantae</taxon>
        <taxon>Streptophyta</taxon>
        <taxon>Embryophyta</taxon>
        <taxon>Tracheophyta</taxon>
        <taxon>Spermatophyta</taxon>
        <taxon>Magnoliopsida</taxon>
        <taxon>Liliopsida</taxon>
        <taxon>Poales</taxon>
        <taxon>Poaceae</taxon>
        <taxon>PACMAD clade</taxon>
        <taxon>Chloridoideae</taxon>
        <taxon>Cynodonteae</taxon>
        <taxon>Eleusininae</taxon>
        <taxon>Eleusine</taxon>
    </lineage>
</organism>
<keyword evidence="11" id="KW-1185">Reference proteome</keyword>
<dbReference type="InterPro" id="IPR012337">
    <property type="entry name" value="RNaseH-like_sf"/>
</dbReference>
<dbReference type="PANTHER" id="PTHR15858:SF0">
    <property type="entry name" value="IMMEDIATE EARLY RESPONSE 3-INTERACTING PROTEIN 1"/>
    <property type="match status" value="1"/>
</dbReference>
<gene>
    <name evidence="10" type="primary">ga25833</name>
    <name evidence="10" type="ORF">PR202_ga25833</name>
</gene>
<evidence type="ECO:0000256" key="6">
    <source>
        <dbReference type="ARBA" id="ARBA00023136"/>
    </source>
</evidence>
<feature type="domain" description="RNase H type-1" evidence="9">
    <location>
        <begin position="381"/>
        <end position="485"/>
    </location>
</feature>
<evidence type="ECO:0000256" key="4">
    <source>
        <dbReference type="ARBA" id="ARBA00022927"/>
    </source>
</evidence>
<sequence>MATSAAKGKAKMSKTDVEALLQKLRLSEAKKGGVVLAEKDRSNLPEVKWMAMAKLLTVKDFSPNLLFNTMLSTWNSARNVSFRPIGKNLFVVQALCLGDWKRIMKEEREMPKGRDEGGNHGGRALYRPTRGRTGARGFRGPVWREKGLRGEELPGSRKQNSVEAGVGTDGEELKDTASSPLKAIHEEGNQNAKAVAQKQLFPNSDETTKESVPPLSHQYISPRERKKGAAHSEGGIGEITTRPTAYRTFSCRGDKNTTFFHLWASRRRKRNKIVRLKKSCGQFTVNEQELGEVTTEFYKSLLLRRVRRIWKRFLIRSAYRMLVTKRSMENRAARSNVRAEEKEWTMLWGIKLTRPPRVERFPARGVPSRWIPPPTELMKINVDAALSKNSGIASAATIARDAVGSFMGASAVVLEGISDPETMKAIACKEGLALASDLAMQKFRLACDSANVIKSLRESGMGAYGHIVREIKARARDFTVSEFVHEGMGLWTLLEGFLLLANALAILNEDRFLAPRGWSMSEVSGNGQTKSLKGQIVGLIYATQFLRMPLIALNVLIIVVKLVSG</sequence>
<dbReference type="GO" id="GO:0006888">
    <property type="term" value="P:endoplasmic reticulum to Golgi vesicle-mediated transport"/>
    <property type="evidence" value="ECO:0007669"/>
    <property type="project" value="TreeGrafter"/>
</dbReference>
<dbReference type="GO" id="GO:0003676">
    <property type="term" value="F:nucleic acid binding"/>
    <property type="evidence" value="ECO:0007669"/>
    <property type="project" value="InterPro"/>
</dbReference>
<comment type="caution">
    <text evidence="10">The sequence shown here is derived from an EMBL/GenBank/DDBJ whole genome shotgun (WGS) entry which is preliminary data.</text>
</comment>
<evidence type="ECO:0000259" key="9">
    <source>
        <dbReference type="Pfam" id="PF13456"/>
    </source>
</evidence>
<dbReference type="InterPro" id="IPR013880">
    <property type="entry name" value="Yos1"/>
</dbReference>
<name>A0AAV5DC28_ELECO</name>
<dbReference type="InterPro" id="IPR044730">
    <property type="entry name" value="RNase_H-like_dom_plant"/>
</dbReference>
<feature type="compositionally biased region" description="Low complexity" evidence="8">
    <location>
        <begin position="127"/>
        <end position="141"/>
    </location>
</feature>
<keyword evidence="4" id="KW-0653">Protein transport</keyword>
<evidence type="ECO:0000256" key="5">
    <source>
        <dbReference type="ARBA" id="ARBA00022989"/>
    </source>
</evidence>
<evidence type="ECO:0000313" key="11">
    <source>
        <dbReference type="Proteomes" id="UP001054889"/>
    </source>
</evidence>
<evidence type="ECO:0000256" key="1">
    <source>
        <dbReference type="ARBA" id="ARBA00004370"/>
    </source>
</evidence>